<dbReference type="GO" id="GO:0046872">
    <property type="term" value="F:metal ion binding"/>
    <property type="evidence" value="ECO:0007669"/>
    <property type="project" value="UniProtKB-KW"/>
</dbReference>
<keyword evidence="14" id="KW-1185">Reference proteome</keyword>
<dbReference type="EMBL" id="BKCP01007181">
    <property type="protein sequence ID" value="GER45326.1"/>
    <property type="molecule type" value="Genomic_DNA"/>
</dbReference>
<evidence type="ECO:0000256" key="4">
    <source>
        <dbReference type="ARBA" id="ARBA00022723"/>
    </source>
</evidence>
<dbReference type="GO" id="GO:0004222">
    <property type="term" value="F:metalloendopeptidase activity"/>
    <property type="evidence" value="ECO:0007669"/>
    <property type="project" value="InterPro"/>
</dbReference>
<keyword evidence="4" id="KW-0479">Metal-binding</keyword>
<feature type="domain" description="Peptidase M48" evidence="12">
    <location>
        <begin position="163"/>
        <end position="306"/>
    </location>
</feature>
<evidence type="ECO:0000259" key="12">
    <source>
        <dbReference type="Pfam" id="PF01435"/>
    </source>
</evidence>
<dbReference type="Gene3D" id="3.30.2010.10">
    <property type="entry name" value="Metalloproteases ('zincins'), catalytic domain"/>
    <property type="match status" value="1"/>
</dbReference>
<evidence type="ECO:0000256" key="11">
    <source>
        <dbReference type="ARBA" id="ARBA00023242"/>
    </source>
</evidence>
<keyword evidence="11" id="KW-0539">Nucleus</keyword>
<keyword evidence="9" id="KW-0238">DNA-binding</keyword>
<sequence length="538" mass="61470">MSLVLASVGQFWKRAMGFVLGRWRINPPYFLSDIYTVLLVASSCLKHIPISNKLRLVFDPRRIGLPLKYTRSIKREVRRPHPHYPEIRHMRRLLVKLVQALSDGLRLQSDSRVTVNFVDIRRVLTGRCESVVEPRYGKKESHGCVDTLGKLWDMKCDTEHLEGLNWDLTVFESEEPNMYYVGNGKIVIHTEIVNSCTEEELVAFLAHEVGHGVAMHPEGHPFLLLLALIGLIPCTSGFWCCAIFVRLCDLLLYSCRRMELEAHYIGLMLMAAAGYDPRLVPHVLQKLYHYDDDKYYLDTTHPCVGRIVEMVSQDTVMNRALKIYKQVQAGHEIPSGHGVAMHPERHPFLPLLALIDLIPCTSGFWCCAIFVRLCDFLLYSYRSLANTNCDPPYPVILFNSHNKHILSWENSHRIPYSRTGRNRGFGSSLRHHSMANRFDPFVVTITDTNSPNLAIPMSFWRDHIEHQVNDTTRAILLCKGGRYNVPIIKAHGKALMEHGDAREFMDESGIVEGITCVFTLIGYECIVFKVRLLDGSTI</sequence>
<evidence type="ECO:0000256" key="9">
    <source>
        <dbReference type="ARBA" id="ARBA00023125"/>
    </source>
</evidence>
<keyword evidence="8" id="KW-0482">Metalloprotease</keyword>
<dbReference type="GO" id="GO:0003677">
    <property type="term" value="F:DNA binding"/>
    <property type="evidence" value="ECO:0007669"/>
    <property type="project" value="UniProtKB-KW"/>
</dbReference>
<dbReference type="InterPro" id="IPR051156">
    <property type="entry name" value="Mito/Outer_Membr_Metalloprot"/>
</dbReference>
<accession>A0A5A7QK40</accession>
<evidence type="ECO:0000256" key="3">
    <source>
        <dbReference type="ARBA" id="ARBA00022670"/>
    </source>
</evidence>
<dbReference type="GO" id="GO:0005634">
    <property type="term" value="C:nucleus"/>
    <property type="evidence" value="ECO:0007669"/>
    <property type="project" value="UniProtKB-SubCell"/>
</dbReference>
<reference evidence="14" key="1">
    <citation type="journal article" date="2019" name="Curr. Biol.">
        <title>Genome Sequence of Striga asiatica Provides Insight into the Evolution of Plant Parasitism.</title>
        <authorList>
            <person name="Yoshida S."/>
            <person name="Kim S."/>
            <person name="Wafula E.K."/>
            <person name="Tanskanen J."/>
            <person name="Kim Y.M."/>
            <person name="Honaas L."/>
            <person name="Yang Z."/>
            <person name="Spallek T."/>
            <person name="Conn C.E."/>
            <person name="Ichihashi Y."/>
            <person name="Cheong K."/>
            <person name="Cui S."/>
            <person name="Der J.P."/>
            <person name="Gundlach H."/>
            <person name="Jiao Y."/>
            <person name="Hori C."/>
            <person name="Ishida J.K."/>
            <person name="Kasahara H."/>
            <person name="Kiba T."/>
            <person name="Kim M.S."/>
            <person name="Koo N."/>
            <person name="Laohavisit A."/>
            <person name="Lee Y.H."/>
            <person name="Lumba S."/>
            <person name="McCourt P."/>
            <person name="Mortimer J.C."/>
            <person name="Mutuku J.M."/>
            <person name="Nomura T."/>
            <person name="Sasaki-Sekimoto Y."/>
            <person name="Seto Y."/>
            <person name="Wang Y."/>
            <person name="Wakatake T."/>
            <person name="Sakakibara H."/>
            <person name="Demura T."/>
            <person name="Yamaguchi S."/>
            <person name="Yoneyama K."/>
            <person name="Manabe R.I."/>
            <person name="Nelson D.C."/>
            <person name="Schulman A.H."/>
            <person name="Timko M.P."/>
            <person name="dePamphilis C.W."/>
            <person name="Choi D."/>
            <person name="Shirasu K."/>
        </authorList>
    </citation>
    <scope>NUCLEOTIDE SEQUENCE [LARGE SCALE GENOMIC DNA]</scope>
    <source>
        <strain evidence="14">cv. UVA1</strain>
    </source>
</reference>
<dbReference type="AlphaFoldDB" id="A0A5A7QK40"/>
<evidence type="ECO:0000313" key="13">
    <source>
        <dbReference type="EMBL" id="GER45326.1"/>
    </source>
</evidence>
<evidence type="ECO:0000256" key="1">
    <source>
        <dbReference type="ARBA" id="ARBA00001947"/>
    </source>
</evidence>
<keyword evidence="5" id="KW-0378">Hydrolase</keyword>
<dbReference type="GO" id="GO:0051603">
    <property type="term" value="P:proteolysis involved in protein catabolic process"/>
    <property type="evidence" value="ECO:0007669"/>
    <property type="project" value="TreeGrafter"/>
</dbReference>
<dbReference type="PANTHER" id="PTHR22726">
    <property type="entry name" value="METALLOENDOPEPTIDASE OMA1"/>
    <property type="match status" value="1"/>
</dbReference>
<keyword evidence="7" id="KW-0805">Transcription regulation</keyword>
<evidence type="ECO:0000256" key="5">
    <source>
        <dbReference type="ARBA" id="ARBA00022801"/>
    </source>
</evidence>
<name>A0A5A7QK40_STRAF</name>
<dbReference type="InterPro" id="IPR015300">
    <property type="entry name" value="DNA-bd_pseudobarrel_sf"/>
</dbReference>
<evidence type="ECO:0000256" key="7">
    <source>
        <dbReference type="ARBA" id="ARBA00023015"/>
    </source>
</evidence>
<dbReference type="OrthoDB" id="7464992at2759"/>
<dbReference type="PANTHER" id="PTHR22726:SF1">
    <property type="entry name" value="METALLOENDOPEPTIDASE OMA1, MITOCHONDRIAL"/>
    <property type="match status" value="1"/>
</dbReference>
<proteinExistence type="predicted"/>
<evidence type="ECO:0000256" key="10">
    <source>
        <dbReference type="ARBA" id="ARBA00023163"/>
    </source>
</evidence>
<evidence type="ECO:0000313" key="14">
    <source>
        <dbReference type="Proteomes" id="UP000325081"/>
    </source>
</evidence>
<evidence type="ECO:0000256" key="2">
    <source>
        <dbReference type="ARBA" id="ARBA00004123"/>
    </source>
</evidence>
<gene>
    <name evidence="13" type="ORF">STAS_22262</name>
</gene>
<dbReference type="InterPro" id="IPR030934">
    <property type="entry name" value="Intein_C"/>
</dbReference>
<dbReference type="Proteomes" id="UP000325081">
    <property type="component" value="Unassembled WGS sequence"/>
</dbReference>
<dbReference type="NCBIfam" id="TIGR01443">
    <property type="entry name" value="intein_Cterm"/>
    <property type="match status" value="1"/>
</dbReference>
<dbReference type="GO" id="GO:0016020">
    <property type="term" value="C:membrane"/>
    <property type="evidence" value="ECO:0007669"/>
    <property type="project" value="TreeGrafter"/>
</dbReference>
<organism evidence="13 14">
    <name type="scientific">Striga asiatica</name>
    <name type="common">Asiatic witchweed</name>
    <name type="synonym">Buchnera asiatica</name>
    <dbReference type="NCBI Taxonomy" id="4170"/>
    <lineage>
        <taxon>Eukaryota</taxon>
        <taxon>Viridiplantae</taxon>
        <taxon>Streptophyta</taxon>
        <taxon>Embryophyta</taxon>
        <taxon>Tracheophyta</taxon>
        <taxon>Spermatophyta</taxon>
        <taxon>Magnoliopsida</taxon>
        <taxon>eudicotyledons</taxon>
        <taxon>Gunneridae</taxon>
        <taxon>Pentapetalae</taxon>
        <taxon>asterids</taxon>
        <taxon>lamiids</taxon>
        <taxon>Lamiales</taxon>
        <taxon>Orobanchaceae</taxon>
        <taxon>Buchnereae</taxon>
        <taxon>Striga</taxon>
    </lineage>
</organism>
<dbReference type="Pfam" id="PF01435">
    <property type="entry name" value="Peptidase_M48"/>
    <property type="match status" value="1"/>
</dbReference>
<comment type="cofactor">
    <cofactor evidence="1">
        <name>Zn(2+)</name>
        <dbReference type="ChEBI" id="CHEBI:29105"/>
    </cofactor>
</comment>
<dbReference type="InterPro" id="IPR001915">
    <property type="entry name" value="Peptidase_M48"/>
</dbReference>
<comment type="subcellular location">
    <subcellularLocation>
        <location evidence="2">Nucleus</location>
    </subcellularLocation>
</comment>
<comment type="caution">
    <text evidence="13">The sequence shown here is derived from an EMBL/GenBank/DDBJ whole genome shotgun (WGS) entry which is preliminary data.</text>
</comment>
<keyword evidence="10" id="KW-0804">Transcription</keyword>
<dbReference type="Gene3D" id="2.40.330.10">
    <property type="entry name" value="DNA-binding pseudobarrel domain"/>
    <property type="match status" value="1"/>
</dbReference>
<protein>
    <submittedName>
        <fullName evidence="13">Peptidase</fullName>
    </submittedName>
</protein>
<keyword evidence="6" id="KW-0862">Zinc</keyword>
<evidence type="ECO:0000256" key="6">
    <source>
        <dbReference type="ARBA" id="ARBA00022833"/>
    </source>
</evidence>
<evidence type="ECO:0000256" key="8">
    <source>
        <dbReference type="ARBA" id="ARBA00023049"/>
    </source>
</evidence>
<keyword evidence="3" id="KW-0645">Protease</keyword>
<dbReference type="SUPFAM" id="SSF101936">
    <property type="entry name" value="DNA-binding pseudobarrel domain"/>
    <property type="match status" value="1"/>
</dbReference>